<dbReference type="InterPro" id="IPR002048">
    <property type="entry name" value="EF_hand_dom"/>
</dbReference>
<feature type="compositionally biased region" description="Low complexity" evidence="3">
    <location>
        <begin position="237"/>
        <end position="254"/>
    </location>
</feature>
<evidence type="ECO:0000256" key="1">
    <source>
        <dbReference type="ARBA" id="ARBA00022837"/>
    </source>
</evidence>
<sequence>MDITSPRDMAVASASGRQASEAPGTGPPPFSHSRLRSYASKVEGLLDPKMVLSSSVALAGSGLADPFPSASSSSASQQLLTPKSARFAGTGGGSNGIAAARPGGHNQPSAAALGSNGQHSHQQGSQPQQPQQQPASAEELAAALNQIQTLKAEIAGVETVLGYLKGNEAATTTMGRKAHKLPSQQQLRQRADALAVSRAAAARTSLDASAHHLSPLRASQGHGIGAGGAGSGGASSGYGSPAAGGSPARARSAGDPGGAAGGGVFESLAAETRLGRTWRAPKGPQPVGRGEAVILEGALDEALPPGSITAKYGTGAGAAVTGGLEPAFWSGGEARRDFDMLDMVQREVARQVAASCSERGRIIDKLADRHAELYGAVAAAARSATEAQRGLSERLAGVTTRASEQATEIARLRSELAARGAEAEDLRQQLAETRTQHEHYVWDCEQELETLQGQSDILAAEVEHLHVRLAEAVADKDAALSRGLARLEADLEAVTDERDDLSQRIRFLERQLHKLRTEMNTAVVTAVAEVQTDPVNWAAEEPEDVPDDVSDTPSLAEIRARYAAHGYGALSPEERLRLGLPAHMDGEGGGKSGKGKKRKRALGHFQGLITSDKPGRVRGLQWTVNAIATMYYDKMKADARSDLEGNPRQRLADFAVDWHMTRFGLRNLAELNLLDLIASVRQHYKTAVRVRWFGQFTGLVEVGDQVDTTPHVSFYLHLLACLAAPNSLVSLFPDTAASGGAASEEAGGGTPPVAVKAAVLPEAIKAIYRYLNEPESATAFLARACDPLTDPDSQTVPLDPLVALLMAEYQKRWERNAAHLRALFRAGDYDGDGLIGYDEFVAIVRQLLPDSGDRAFTKMYGEAMRKLPAGQNLLDVETFLGVARAFGCDRWRIDAGPTASAYGGGPYGIVTSPSGAAAGGGGLNGPSRSGSVLGSAPSMGALRARATSAASNLRRTESVVGLSEPDRALLRVLDGAVEGLEPPLEEQLTSLLDKLRTSAAATAQRAEALTAATAALPGFELGGGPNAKELATAAAEDNAMISKLEAQYSHFKTTYEDRTDPAAAWLAFRMLLASLAAAAAGARVKPNPSNARSRPGSAKSQAGGDRHWAGAKALARLTVPAVPFRAGSSAAASRPGTNGSLAASGPSGLPGSPSLGRGLGAGGGGGGEGSYGPGSPAAYASGGGAGGGGGGGGGGAAGRPRSAATRSPELPHRQVALTQMMQNVGGGGAGGGSGSFSAGDRHSLVQPPPSGGSPLPMHRNPLPATTGGRISPGAGGSAGGVGSGGLSSPGSASPQKRGVAFSLSHSATNPAAVAAAAANAVSLAAAQAAAGAGGHGGGYAESMDSPELSVGRFEAL</sequence>
<keyword evidence="2" id="KW-0175">Coiled coil</keyword>
<dbReference type="PANTHER" id="PTHR34894">
    <property type="entry name" value="SAM-DEPENDENT METHYLTRANSFERASE RSMI, CONSERVED SITE"/>
    <property type="match status" value="1"/>
</dbReference>
<dbReference type="Gramene" id="PNW79057">
    <property type="protein sequence ID" value="PNW79057"/>
    <property type="gene ID" value="CHLRE_09g399215v5"/>
</dbReference>
<dbReference type="OrthoDB" id="540674at2759"/>
<evidence type="ECO:0000259" key="4">
    <source>
        <dbReference type="PROSITE" id="PS50222"/>
    </source>
</evidence>
<dbReference type="STRING" id="3055.A0A2K3DEV8"/>
<dbReference type="SMART" id="SM00054">
    <property type="entry name" value="EFh"/>
    <property type="match status" value="1"/>
</dbReference>
<dbReference type="EMBL" id="CM008970">
    <property type="protein sequence ID" value="PNW79057.1"/>
    <property type="molecule type" value="Genomic_DNA"/>
</dbReference>
<accession>A0A2K3DEV8</accession>
<feature type="region of interest" description="Disordered" evidence="3">
    <location>
        <begin position="217"/>
        <end position="263"/>
    </location>
</feature>
<feature type="compositionally biased region" description="Low complexity" evidence="3">
    <location>
        <begin position="1128"/>
        <end position="1156"/>
    </location>
</feature>
<dbReference type="InterPro" id="IPR018247">
    <property type="entry name" value="EF_Hand_1_Ca_BS"/>
</dbReference>
<name>A0A2K3DEV8_CHLRE</name>
<dbReference type="InParanoid" id="A0A2K3DEV8"/>
<feature type="coiled-coil region" evidence="2">
    <location>
        <begin position="484"/>
        <end position="525"/>
    </location>
</feature>
<dbReference type="PROSITE" id="PS00018">
    <property type="entry name" value="EF_HAND_1"/>
    <property type="match status" value="1"/>
</dbReference>
<dbReference type="Proteomes" id="UP000006906">
    <property type="component" value="Chromosome 9"/>
</dbReference>
<evidence type="ECO:0000256" key="2">
    <source>
        <dbReference type="SAM" id="Coils"/>
    </source>
</evidence>
<organism evidence="5 6">
    <name type="scientific">Chlamydomonas reinhardtii</name>
    <name type="common">Chlamydomonas smithii</name>
    <dbReference type="NCBI Taxonomy" id="3055"/>
    <lineage>
        <taxon>Eukaryota</taxon>
        <taxon>Viridiplantae</taxon>
        <taxon>Chlorophyta</taxon>
        <taxon>core chlorophytes</taxon>
        <taxon>Chlorophyceae</taxon>
        <taxon>CS clade</taxon>
        <taxon>Chlamydomonadales</taxon>
        <taxon>Chlamydomonadaceae</taxon>
        <taxon>Chlamydomonas</taxon>
    </lineage>
</organism>
<evidence type="ECO:0000256" key="3">
    <source>
        <dbReference type="SAM" id="MobiDB-lite"/>
    </source>
</evidence>
<feature type="region of interest" description="Disordered" evidence="3">
    <location>
        <begin position="1331"/>
        <end position="1356"/>
    </location>
</feature>
<feature type="region of interest" description="Disordered" evidence="3">
    <location>
        <begin position="1082"/>
        <end position="1107"/>
    </location>
</feature>
<gene>
    <name evidence="5" type="ORF">CHLRE_09g399215v5</name>
</gene>
<dbReference type="PANTHER" id="PTHR34894:SF5">
    <property type="entry name" value="EF-HAND DOMAIN-CONTAINING PROTEIN"/>
    <property type="match status" value="1"/>
</dbReference>
<feature type="region of interest" description="Disordered" evidence="3">
    <location>
        <begin position="62"/>
        <end position="138"/>
    </location>
</feature>
<evidence type="ECO:0000313" key="6">
    <source>
        <dbReference type="Proteomes" id="UP000006906"/>
    </source>
</evidence>
<feature type="domain" description="EF-hand" evidence="4">
    <location>
        <begin position="815"/>
        <end position="850"/>
    </location>
</feature>
<feature type="region of interest" description="Disordered" evidence="3">
    <location>
        <begin position="1128"/>
        <end position="1169"/>
    </location>
</feature>
<feature type="compositionally biased region" description="Gly residues" evidence="3">
    <location>
        <begin position="1273"/>
        <end position="1287"/>
    </location>
</feature>
<dbReference type="RefSeq" id="XP_042921347.1">
    <property type="nucleotide sequence ID" value="XM_043065926.1"/>
</dbReference>
<dbReference type="ExpressionAtlas" id="A0A2K3DEV8">
    <property type="expression patterns" value="baseline and differential"/>
</dbReference>
<dbReference type="InterPro" id="IPR011992">
    <property type="entry name" value="EF-hand-dom_pair"/>
</dbReference>
<feature type="region of interest" description="Disordered" evidence="3">
    <location>
        <begin position="1186"/>
        <end position="1208"/>
    </location>
</feature>
<feature type="compositionally biased region" description="Low complexity" evidence="3">
    <location>
        <begin position="115"/>
        <end position="138"/>
    </location>
</feature>
<keyword evidence="1" id="KW-0106">Calcium</keyword>
<dbReference type="GeneID" id="5720392"/>
<feature type="compositionally biased region" description="Low complexity" evidence="3">
    <location>
        <begin position="62"/>
        <end position="80"/>
    </location>
</feature>
<feature type="region of interest" description="Disordered" evidence="3">
    <location>
        <begin position="1"/>
        <end position="35"/>
    </location>
</feature>
<dbReference type="OMA" id="HEHYVWD"/>
<feature type="compositionally biased region" description="Gly residues" evidence="3">
    <location>
        <begin position="1157"/>
        <end position="1169"/>
    </location>
</feature>
<dbReference type="SUPFAM" id="SSF47473">
    <property type="entry name" value="EF-hand"/>
    <property type="match status" value="1"/>
</dbReference>
<dbReference type="Gene3D" id="1.10.287.1490">
    <property type="match status" value="1"/>
</dbReference>
<keyword evidence="6" id="KW-1185">Reference proteome</keyword>
<feature type="compositionally biased region" description="Gly residues" evidence="3">
    <location>
        <begin position="222"/>
        <end position="236"/>
    </location>
</feature>
<dbReference type="PROSITE" id="PS50222">
    <property type="entry name" value="EF_HAND_2"/>
    <property type="match status" value="1"/>
</dbReference>
<feature type="compositionally biased region" description="Gly residues" evidence="3">
    <location>
        <begin position="1186"/>
        <end position="1197"/>
    </location>
</feature>
<evidence type="ECO:0000313" key="5">
    <source>
        <dbReference type="EMBL" id="PNW79057.1"/>
    </source>
</evidence>
<dbReference type="KEGG" id="cre:CHLRE_09g399215v5"/>
<feature type="region of interest" description="Disordered" evidence="3">
    <location>
        <begin position="1222"/>
        <end position="1297"/>
    </location>
</feature>
<protein>
    <recommendedName>
        <fullName evidence="4">EF-hand domain-containing protein</fullName>
    </recommendedName>
</protein>
<dbReference type="GO" id="GO:0005509">
    <property type="term" value="F:calcium ion binding"/>
    <property type="evidence" value="ECO:0007669"/>
    <property type="project" value="InterPro"/>
</dbReference>
<proteinExistence type="predicted"/>
<feature type="compositionally biased region" description="Gly residues" evidence="3">
    <location>
        <begin position="1224"/>
        <end position="1234"/>
    </location>
</feature>
<reference evidence="5 6" key="1">
    <citation type="journal article" date="2007" name="Science">
        <title>The Chlamydomonas genome reveals the evolution of key animal and plant functions.</title>
        <authorList>
            <person name="Merchant S.S."/>
            <person name="Prochnik S.E."/>
            <person name="Vallon O."/>
            <person name="Harris E.H."/>
            <person name="Karpowicz S.J."/>
            <person name="Witman G.B."/>
            <person name="Terry A."/>
            <person name="Salamov A."/>
            <person name="Fritz-Laylin L.K."/>
            <person name="Marechal-Drouard L."/>
            <person name="Marshall W.F."/>
            <person name="Qu L.H."/>
            <person name="Nelson D.R."/>
            <person name="Sanderfoot A.A."/>
            <person name="Spalding M.H."/>
            <person name="Kapitonov V.V."/>
            <person name="Ren Q."/>
            <person name="Ferris P."/>
            <person name="Lindquist E."/>
            <person name="Shapiro H."/>
            <person name="Lucas S.M."/>
            <person name="Grimwood J."/>
            <person name="Schmutz J."/>
            <person name="Cardol P."/>
            <person name="Cerutti H."/>
            <person name="Chanfreau G."/>
            <person name="Chen C.L."/>
            <person name="Cognat V."/>
            <person name="Croft M.T."/>
            <person name="Dent R."/>
            <person name="Dutcher S."/>
            <person name="Fernandez E."/>
            <person name="Fukuzawa H."/>
            <person name="Gonzalez-Ballester D."/>
            <person name="Gonzalez-Halphen D."/>
            <person name="Hallmann A."/>
            <person name="Hanikenne M."/>
            <person name="Hippler M."/>
            <person name="Inwood W."/>
            <person name="Jabbari K."/>
            <person name="Kalanon M."/>
            <person name="Kuras R."/>
            <person name="Lefebvre P.A."/>
            <person name="Lemaire S.D."/>
            <person name="Lobanov A.V."/>
            <person name="Lohr M."/>
            <person name="Manuell A."/>
            <person name="Meier I."/>
            <person name="Mets L."/>
            <person name="Mittag M."/>
            <person name="Mittelmeier T."/>
            <person name="Moroney J.V."/>
            <person name="Moseley J."/>
            <person name="Napoli C."/>
            <person name="Nedelcu A.M."/>
            <person name="Niyogi K."/>
            <person name="Novoselov S.V."/>
            <person name="Paulsen I.T."/>
            <person name="Pazour G."/>
            <person name="Purton S."/>
            <person name="Ral J.P."/>
            <person name="Riano-Pachon D.M."/>
            <person name="Riekhof W."/>
            <person name="Rymarquis L."/>
            <person name="Schroda M."/>
            <person name="Stern D."/>
            <person name="Umen J."/>
            <person name="Willows R."/>
            <person name="Wilson N."/>
            <person name="Zimmer S.L."/>
            <person name="Allmer J."/>
            <person name="Balk J."/>
            <person name="Bisova K."/>
            <person name="Chen C.J."/>
            <person name="Elias M."/>
            <person name="Gendler K."/>
            <person name="Hauser C."/>
            <person name="Lamb M.R."/>
            <person name="Ledford H."/>
            <person name="Long J.C."/>
            <person name="Minagawa J."/>
            <person name="Page M.D."/>
            <person name="Pan J."/>
            <person name="Pootakham W."/>
            <person name="Roje S."/>
            <person name="Rose A."/>
            <person name="Stahlberg E."/>
            <person name="Terauchi A.M."/>
            <person name="Yang P."/>
            <person name="Ball S."/>
            <person name="Bowler C."/>
            <person name="Dieckmann C.L."/>
            <person name="Gladyshev V.N."/>
            <person name="Green P."/>
            <person name="Jorgensen R."/>
            <person name="Mayfield S."/>
            <person name="Mueller-Roeber B."/>
            <person name="Rajamani S."/>
            <person name="Sayre R.T."/>
            <person name="Brokstein P."/>
            <person name="Dubchak I."/>
            <person name="Goodstein D."/>
            <person name="Hornick L."/>
            <person name="Huang Y.W."/>
            <person name="Jhaveri J."/>
            <person name="Luo Y."/>
            <person name="Martinez D."/>
            <person name="Ngau W.C."/>
            <person name="Otillar B."/>
            <person name="Poliakov A."/>
            <person name="Porter A."/>
            <person name="Szajkowski L."/>
            <person name="Werner G."/>
            <person name="Zhou K."/>
            <person name="Grigoriev I.V."/>
            <person name="Rokhsar D.S."/>
            <person name="Grossman A.R."/>
        </authorList>
    </citation>
    <scope>NUCLEOTIDE SEQUENCE [LARGE SCALE GENOMIC DNA]</scope>
    <source>
        <strain evidence="6">CC-503</strain>
    </source>
</reference>